<dbReference type="RefSeq" id="XP_013254111.1">
    <property type="nucleotide sequence ID" value="XM_013398657.1"/>
</dbReference>
<dbReference type="InterPro" id="IPR050300">
    <property type="entry name" value="GDXG_lipolytic_enzyme"/>
</dbReference>
<dbReference type="EMBL" id="AMGV01000023">
    <property type="protein sequence ID" value="KEF51521.1"/>
    <property type="molecule type" value="Genomic_DNA"/>
</dbReference>
<keyword evidence="4" id="KW-1185">Reference proteome</keyword>
<proteinExistence type="predicted"/>
<sequence length="364" mass="40864">MPSTPPSSIEEVRATGIIAPEFAKIWEESPLPPGSFYTLEDLKEVSRVSLPRTKEVLAQSRPEDITEKEHFIKLFDEYASRILVVHRTADLSPTTPPRPLILIFHGGGHTVGSPEGVLPLARAILKSHPAIIICASYRLAPEFPFPFSILDSWTTLDWAASESRKFKSTVLPICTDPRVGFLVGGESAGANLAAELSHLARDHSLLPRLTGQFLCCGTFISPQHVPAAYRGRYISWTENKHAPLLDEDLYAIFRDAFQAEHDSKLWASFNQHHPADSGSGSVKYGHMGIPRTYFQACGLDMARDDTLIYEKVLREECNIETRLDFYPGWPHCWWGIYPKLDMSNKRMQDVVDGVGWLLENHKGR</sequence>
<dbReference type="VEuPathDB" id="FungiDB:A1O9_12438"/>
<dbReference type="GeneID" id="25287332"/>
<protein>
    <recommendedName>
        <fullName evidence="2">Alpha/beta hydrolase fold-3 domain-containing protein</fullName>
    </recommendedName>
</protein>
<dbReference type="InterPro" id="IPR013094">
    <property type="entry name" value="AB_hydrolase_3"/>
</dbReference>
<dbReference type="GO" id="GO:0016787">
    <property type="term" value="F:hydrolase activity"/>
    <property type="evidence" value="ECO:0007669"/>
    <property type="project" value="UniProtKB-KW"/>
</dbReference>
<evidence type="ECO:0000256" key="1">
    <source>
        <dbReference type="ARBA" id="ARBA00022801"/>
    </source>
</evidence>
<dbReference type="STRING" id="1182545.A0A072NV61"/>
<evidence type="ECO:0000313" key="4">
    <source>
        <dbReference type="Proteomes" id="UP000027920"/>
    </source>
</evidence>
<dbReference type="Gene3D" id="3.40.50.1820">
    <property type="entry name" value="alpha/beta hydrolase"/>
    <property type="match status" value="1"/>
</dbReference>
<dbReference type="HOGENOM" id="CLU_012494_6_3_1"/>
<evidence type="ECO:0000313" key="3">
    <source>
        <dbReference type="EMBL" id="KEF51521.1"/>
    </source>
</evidence>
<dbReference type="InterPro" id="IPR029058">
    <property type="entry name" value="AB_hydrolase_fold"/>
</dbReference>
<feature type="domain" description="Alpha/beta hydrolase fold-3" evidence="2">
    <location>
        <begin position="101"/>
        <end position="334"/>
    </location>
</feature>
<reference evidence="3 4" key="1">
    <citation type="submission" date="2013-03" db="EMBL/GenBank/DDBJ databases">
        <title>The Genome Sequence of Exophiala aquamarina CBS 119918.</title>
        <authorList>
            <consortium name="The Broad Institute Genomics Platform"/>
            <person name="Cuomo C."/>
            <person name="de Hoog S."/>
            <person name="Gorbushina A."/>
            <person name="Walker B."/>
            <person name="Young S.K."/>
            <person name="Zeng Q."/>
            <person name="Gargeya S."/>
            <person name="Fitzgerald M."/>
            <person name="Haas B."/>
            <person name="Abouelleil A."/>
            <person name="Allen A.W."/>
            <person name="Alvarado L."/>
            <person name="Arachchi H.M."/>
            <person name="Berlin A.M."/>
            <person name="Chapman S.B."/>
            <person name="Gainer-Dewar J."/>
            <person name="Goldberg J."/>
            <person name="Griggs A."/>
            <person name="Gujja S."/>
            <person name="Hansen M."/>
            <person name="Howarth C."/>
            <person name="Imamovic A."/>
            <person name="Ireland A."/>
            <person name="Larimer J."/>
            <person name="McCowan C."/>
            <person name="Murphy C."/>
            <person name="Pearson M."/>
            <person name="Poon T.W."/>
            <person name="Priest M."/>
            <person name="Roberts A."/>
            <person name="Saif S."/>
            <person name="Shea T."/>
            <person name="Sisk P."/>
            <person name="Sykes S."/>
            <person name="Wortman J."/>
            <person name="Nusbaum C."/>
            <person name="Birren B."/>
        </authorList>
    </citation>
    <scope>NUCLEOTIDE SEQUENCE [LARGE SCALE GENOMIC DNA]</scope>
    <source>
        <strain evidence="3 4">CBS 119918</strain>
    </source>
</reference>
<accession>A0A072NV61</accession>
<comment type="caution">
    <text evidence="3">The sequence shown here is derived from an EMBL/GenBank/DDBJ whole genome shotgun (WGS) entry which is preliminary data.</text>
</comment>
<dbReference type="Pfam" id="PF07859">
    <property type="entry name" value="Abhydrolase_3"/>
    <property type="match status" value="1"/>
</dbReference>
<name>A0A072NV61_9EURO</name>
<dbReference type="AlphaFoldDB" id="A0A072NV61"/>
<dbReference type="SUPFAM" id="SSF53474">
    <property type="entry name" value="alpha/beta-Hydrolases"/>
    <property type="match status" value="1"/>
</dbReference>
<dbReference type="OrthoDB" id="408631at2759"/>
<evidence type="ECO:0000259" key="2">
    <source>
        <dbReference type="Pfam" id="PF07859"/>
    </source>
</evidence>
<dbReference type="Proteomes" id="UP000027920">
    <property type="component" value="Unassembled WGS sequence"/>
</dbReference>
<dbReference type="PANTHER" id="PTHR48081:SF8">
    <property type="entry name" value="ALPHA_BETA HYDROLASE FOLD-3 DOMAIN-CONTAINING PROTEIN-RELATED"/>
    <property type="match status" value="1"/>
</dbReference>
<keyword evidence="1" id="KW-0378">Hydrolase</keyword>
<dbReference type="PANTHER" id="PTHR48081">
    <property type="entry name" value="AB HYDROLASE SUPERFAMILY PROTEIN C4A8.06C"/>
    <property type="match status" value="1"/>
</dbReference>
<gene>
    <name evidence="3" type="ORF">A1O9_12438</name>
</gene>
<organism evidence="3 4">
    <name type="scientific">Exophiala aquamarina CBS 119918</name>
    <dbReference type="NCBI Taxonomy" id="1182545"/>
    <lineage>
        <taxon>Eukaryota</taxon>
        <taxon>Fungi</taxon>
        <taxon>Dikarya</taxon>
        <taxon>Ascomycota</taxon>
        <taxon>Pezizomycotina</taxon>
        <taxon>Eurotiomycetes</taxon>
        <taxon>Chaetothyriomycetidae</taxon>
        <taxon>Chaetothyriales</taxon>
        <taxon>Herpotrichiellaceae</taxon>
        <taxon>Exophiala</taxon>
    </lineage>
</organism>